<evidence type="ECO:0000313" key="1">
    <source>
        <dbReference type="EMBL" id="MEC0276882.1"/>
    </source>
</evidence>
<protein>
    <submittedName>
        <fullName evidence="1">Uncharacterized protein</fullName>
    </submittedName>
</protein>
<dbReference type="AlphaFoldDB" id="A0AAW9NLZ9"/>
<evidence type="ECO:0000313" key="2">
    <source>
        <dbReference type="Proteomes" id="UP001307168"/>
    </source>
</evidence>
<accession>A0AAW9NLZ9</accession>
<organism evidence="1 2">
    <name type="scientific">Peribacillus castrilensis</name>
    <dbReference type="NCBI Taxonomy" id="2897690"/>
    <lineage>
        <taxon>Bacteria</taxon>
        <taxon>Bacillati</taxon>
        <taxon>Bacillota</taxon>
        <taxon>Bacilli</taxon>
        <taxon>Bacillales</taxon>
        <taxon>Bacillaceae</taxon>
        <taxon>Peribacillus</taxon>
    </lineage>
</organism>
<dbReference type="EMBL" id="JARNBH010000042">
    <property type="protein sequence ID" value="MEC0276882.1"/>
    <property type="molecule type" value="Genomic_DNA"/>
</dbReference>
<dbReference type="RefSeq" id="WP_367408423.1">
    <property type="nucleotide sequence ID" value="NZ_JARNBH010000042.1"/>
</dbReference>
<reference evidence="1 2" key="1">
    <citation type="submission" date="2023-03" db="EMBL/GenBank/DDBJ databases">
        <title>Bacillus Genome Sequencing.</title>
        <authorList>
            <person name="Dunlap C."/>
        </authorList>
    </citation>
    <scope>NUCLEOTIDE SEQUENCE [LARGE SCALE GENOMIC DNA]</scope>
    <source>
        <strain evidence="1 2">B-41290</strain>
    </source>
</reference>
<keyword evidence="2" id="KW-1185">Reference proteome</keyword>
<name>A0AAW9NLZ9_9BACI</name>
<proteinExistence type="predicted"/>
<dbReference type="Proteomes" id="UP001307168">
    <property type="component" value="Unassembled WGS sequence"/>
</dbReference>
<sequence length="45" mass="5146">MVIEYQGKRYPAVGEDSNYYICTLPWEEETGESFFVPKIGSKVIA</sequence>
<comment type="caution">
    <text evidence="1">The sequence shown here is derived from an EMBL/GenBank/DDBJ whole genome shotgun (WGS) entry which is preliminary data.</text>
</comment>
<gene>
    <name evidence="1" type="ORF">P4706_28230</name>
</gene>